<dbReference type="OMA" id="MMECLIE"/>
<dbReference type="InterPro" id="IPR001893">
    <property type="entry name" value="Cys-rich_GLG1_repeat"/>
</dbReference>
<dbReference type="STRING" id="6832.A0A553PPU4"/>
<feature type="repeat" description="Cys-rich GLG1" evidence="8">
    <location>
        <begin position="692"/>
        <end position="754"/>
    </location>
</feature>
<keyword evidence="13" id="KW-1185">Reference proteome</keyword>
<dbReference type="PANTHER" id="PTHR11884:SF1">
    <property type="entry name" value="GOLGI APPARATUS PROTEIN 1"/>
    <property type="match status" value="1"/>
</dbReference>
<keyword evidence="5 10" id="KW-1133">Transmembrane helix</keyword>
<evidence type="ECO:0000256" key="4">
    <source>
        <dbReference type="ARBA" id="ARBA00022737"/>
    </source>
</evidence>
<dbReference type="Proteomes" id="UP000318571">
    <property type="component" value="Chromosome 6"/>
</dbReference>
<dbReference type="AlphaFoldDB" id="A0A553PPU4"/>
<feature type="chain" id="PRO_5021704259" description="Golgi apparatus protein 1" evidence="11">
    <location>
        <begin position="26"/>
        <end position="1157"/>
    </location>
</feature>
<evidence type="ECO:0008006" key="14">
    <source>
        <dbReference type="Google" id="ProtNLM"/>
    </source>
</evidence>
<feature type="compositionally biased region" description="Basic and acidic residues" evidence="9">
    <location>
        <begin position="54"/>
        <end position="63"/>
    </location>
</feature>
<dbReference type="EMBL" id="VCGU01000002">
    <property type="protein sequence ID" value="TRY79671.1"/>
    <property type="molecule type" value="Genomic_DNA"/>
</dbReference>
<evidence type="ECO:0000256" key="5">
    <source>
        <dbReference type="ARBA" id="ARBA00022989"/>
    </source>
</evidence>
<proteinExistence type="predicted"/>
<feature type="compositionally biased region" description="Basic and acidic residues" evidence="9">
    <location>
        <begin position="83"/>
        <end position="94"/>
    </location>
</feature>
<feature type="compositionally biased region" description="Polar residues" evidence="9">
    <location>
        <begin position="71"/>
        <end position="82"/>
    </location>
</feature>
<keyword evidence="6 10" id="KW-0472">Membrane</keyword>
<dbReference type="GO" id="GO:0017134">
    <property type="term" value="F:fibroblast growth factor binding"/>
    <property type="evidence" value="ECO:0007669"/>
    <property type="project" value="TreeGrafter"/>
</dbReference>
<keyword evidence="3 11" id="KW-0732">Signal</keyword>
<dbReference type="PANTHER" id="PTHR11884">
    <property type="entry name" value="SELECTIN LIGAND RELATED"/>
    <property type="match status" value="1"/>
</dbReference>
<evidence type="ECO:0000313" key="12">
    <source>
        <dbReference type="EMBL" id="TRY79671.1"/>
    </source>
</evidence>
<feature type="region of interest" description="Disordered" evidence="9">
    <location>
        <begin position="54"/>
        <end position="106"/>
    </location>
</feature>
<protein>
    <recommendedName>
        <fullName evidence="14">Golgi apparatus protein 1</fullName>
    </recommendedName>
</protein>
<comment type="caution">
    <text evidence="12">The sequence shown here is derived from an EMBL/GenBank/DDBJ whole genome shotgun (WGS) entry which is preliminary data.</text>
</comment>
<organism evidence="12 13">
    <name type="scientific">Tigriopus californicus</name>
    <name type="common">Marine copepod</name>
    <dbReference type="NCBI Taxonomy" id="6832"/>
    <lineage>
        <taxon>Eukaryota</taxon>
        <taxon>Metazoa</taxon>
        <taxon>Ecdysozoa</taxon>
        <taxon>Arthropoda</taxon>
        <taxon>Crustacea</taxon>
        <taxon>Multicrustacea</taxon>
        <taxon>Hexanauplia</taxon>
        <taxon>Copepoda</taxon>
        <taxon>Harpacticoida</taxon>
        <taxon>Harpacticidae</taxon>
        <taxon>Tigriopus</taxon>
    </lineage>
</organism>
<feature type="repeat" description="Cys-rich GLG1" evidence="8">
    <location>
        <begin position="300"/>
        <end position="360"/>
    </location>
</feature>
<dbReference type="Pfam" id="PF00839">
    <property type="entry name" value="Cys_rich_FGFR"/>
    <property type="match status" value="11"/>
</dbReference>
<accession>A0A553PPU4</accession>
<dbReference type="PROSITE" id="PS51289">
    <property type="entry name" value="GLG1_C_RICH"/>
    <property type="match status" value="4"/>
</dbReference>
<dbReference type="GO" id="GO:0000139">
    <property type="term" value="C:Golgi membrane"/>
    <property type="evidence" value="ECO:0007669"/>
    <property type="project" value="InterPro"/>
</dbReference>
<name>A0A553PPU4_TIGCA</name>
<evidence type="ECO:0000256" key="6">
    <source>
        <dbReference type="ARBA" id="ARBA00023136"/>
    </source>
</evidence>
<evidence type="ECO:0000256" key="2">
    <source>
        <dbReference type="ARBA" id="ARBA00022692"/>
    </source>
</evidence>
<keyword evidence="2 10" id="KW-0812">Transmembrane</keyword>
<feature type="repeat" description="Cys-rich GLG1" evidence="8">
    <location>
        <begin position="429"/>
        <end position="488"/>
    </location>
</feature>
<evidence type="ECO:0000256" key="9">
    <source>
        <dbReference type="SAM" id="MobiDB-lite"/>
    </source>
</evidence>
<feature type="repeat" description="Cys-rich GLG1" evidence="8">
    <location>
        <begin position="941"/>
        <end position="1011"/>
    </location>
</feature>
<evidence type="ECO:0000256" key="10">
    <source>
        <dbReference type="SAM" id="Phobius"/>
    </source>
</evidence>
<reference evidence="12 13" key="1">
    <citation type="journal article" date="2018" name="Nat. Ecol. Evol.">
        <title>Genomic signatures of mitonuclear coevolution across populations of Tigriopus californicus.</title>
        <authorList>
            <person name="Barreto F.S."/>
            <person name="Watson E.T."/>
            <person name="Lima T.G."/>
            <person name="Willett C.S."/>
            <person name="Edmands S."/>
            <person name="Li W."/>
            <person name="Burton R.S."/>
        </authorList>
    </citation>
    <scope>NUCLEOTIDE SEQUENCE [LARGE SCALE GENOMIC DNA]</scope>
    <source>
        <strain evidence="12 13">San Diego</strain>
    </source>
</reference>
<evidence type="ECO:0000313" key="13">
    <source>
        <dbReference type="Proteomes" id="UP000318571"/>
    </source>
</evidence>
<feature type="non-terminal residue" evidence="12">
    <location>
        <position position="1157"/>
    </location>
</feature>
<evidence type="ECO:0000256" key="3">
    <source>
        <dbReference type="ARBA" id="ARBA00022729"/>
    </source>
</evidence>
<evidence type="ECO:0000256" key="7">
    <source>
        <dbReference type="ARBA" id="ARBA00023180"/>
    </source>
</evidence>
<evidence type="ECO:0000256" key="11">
    <source>
        <dbReference type="SAM" id="SignalP"/>
    </source>
</evidence>
<dbReference type="InterPro" id="IPR017873">
    <property type="entry name" value="Cys-rich_GLG1_repeat_euk"/>
</dbReference>
<evidence type="ECO:0000256" key="1">
    <source>
        <dbReference type="ARBA" id="ARBA00004479"/>
    </source>
</evidence>
<keyword evidence="7" id="KW-0325">Glycoprotein</keyword>
<evidence type="ECO:0000256" key="8">
    <source>
        <dbReference type="PROSITE-ProRule" id="PRU00622"/>
    </source>
</evidence>
<gene>
    <name evidence="12" type="ORF">TCAL_13427</name>
</gene>
<dbReference type="InterPro" id="IPR039728">
    <property type="entry name" value="GLG1"/>
</dbReference>
<sequence>MGREHTIGLVLVLLVTLGAYQGVSSQGVEIPAKDNEQKELQLTNVNLVSDKAVSKKSDEKVAEPIKGWNSMPETNWKPSNGNEELKRQAEDHEASVNQTSKRHKLSVDRPKIEDTFDATISIADRPECQSDLEASQACKEILRSNSNYRKNTLALISCLLSPDNEAESQGSEPRTLKISNACENMVWKYEVALTQNKAITNKIRSACKENEKDLQPCLSVNATDTPANQGHILGCIMARKDDPLIHWVESCKAVINQVEALVFSDYHLIGGFVEKCGADIDRLECGRGDVLACLSASPKKLSPVCKKEIFAIAEYQSEDYHLDRRLFLACQKNRREICSDVRSGNGEIYKCLMKKKFDPKMTKSCQRQLTRRQKLIALDFKASKGIYKSCKKEVKENRCFEDLSSNVPQIQLSEVLICLENVANDKKDAISPLCLSEVETHRKMIMEDYRISPEIMLSCKDDIQTSCADEGPGGNTIHCLMKNAAHRELQSQDCLRAVQMLMKASNVGSNWKVDPVLRKNCQDVVNSGCSQENSNGAVVSCLMTLAGENSRHMTQECMGTLMEVQYFLARDFSLTPKLYSKCLSDAKKLCFADENWGFKANRNDVDELDDRKLIFPCLVRHLYPEDVELEKDEVELTDACADQVVKVLEQRAISVNLHPEIEENCRGHLVYLCNNKTQDGAEFHCLQENFQSLDEECQESVRTNTKIQAKNTRLNAPVMISCHEVIEAKCKDDLKRNDNGYVMRCLIRYKLEHEDEQSSLMTRKCSVMVEHWQILTMKDWHFSTKFKNHCQESVNLHCQPVPQSKLEVLRCLSNIIQQDFITNSVPRIPKACRMELKFNLLQKHSDIKLNPNLAKNCYEELGTVCENDRTLECLKSQPHEDLTPSCRQVVFRQEKEEVMMNSLDHTLTKVCGNEIKTHCSETNGEPNAILNCLKENQSSLNFDRACRGLVIQRIVQQMKDYRLNPRLQQACARDLPDHCAHVMLVEEKKMADDFMEGKVIECLKDRLRSQRDTLTVPCQKEVKNLMRQSSVDIRAKPLIMQKCPLSVQICHQKLGSNNDVADEDGQIEDSRECMQELAKTIEDERQDINMDTALHRRCGVDAAKFCHDSVSQLLEHVSNSPSRNHFFLVGLLLVGIIFLVGIMCGRTTRRLRQELKS</sequence>
<keyword evidence="4" id="KW-0677">Repeat</keyword>
<comment type="subcellular location">
    <subcellularLocation>
        <location evidence="1">Membrane</location>
        <topology evidence="1">Single-pass type I membrane protein</topology>
    </subcellularLocation>
</comment>
<feature type="transmembrane region" description="Helical" evidence="10">
    <location>
        <begin position="1126"/>
        <end position="1145"/>
    </location>
</feature>
<feature type="signal peptide" evidence="11">
    <location>
        <begin position="1"/>
        <end position="25"/>
    </location>
</feature>